<sequence>MYPNLAATVLPRIEESIWAKIVLAIAGSALLAVSAKVQIPFWPVPMTMQTFVVLVIGMAYGARLGAATLGLYLAEGAVGLPVFATGSGLGYLIGPTGGYLAGFVLAAYLIGLLASRGWDRSMEKTLAAMVAGTLLIFMPGILWLSTFIGIEKALAAGLTPFLLSEGLKILLAVLIMPLIWKRLSD</sequence>
<dbReference type="PANTHER" id="PTHR34295:SF1">
    <property type="entry name" value="BIOTIN TRANSPORTER BIOY"/>
    <property type="match status" value="1"/>
</dbReference>
<keyword evidence="1" id="KW-0812">Transmembrane</keyword>
<feature type="transmembrane region" description="Helical" evidence="1">
    <location>
        <begin position="162"/>
        <end position="180"/>
    </location>
</feature>
<dbReference type="InterPro" id="IPR003784">
    <property type="entry name" value="BioY"/>
</dbReference>
<accession>A0A382Q573</accession>
<feature type="transmembrane region" description="Helical" evidence="1">
    <location>
        <begin position="126"/>
        <end position="150"/>
    </location>
</feature>
<dbReference type="GO" id="GO:0005886">
    <property type="term" value="C:plasma membrane"/>
    <property type="evidence" value="ECO:0007669"/>
    <property type="project" value="InterPro"/>
</dbReference>
<dbReference type="PIRSF" id="PIRSF016661">
    <property type="entry name" value="BioY"/>
    <property type="match status" value="1"/>
</dbReference>
<evidence type="ECO:0000256" key="1">
    <source>
        <dbReference type="SAM" id="Phobius"/>
    </source>
</evidence>
<feature type="transmembrane region" description="Helical" evidence="1">
    <location>
        <begin position="17"/>
        <end position="39"/>
    </location>
</feature>
<dbReference type="Gene3D" id="1.10.1760.20">
    <property type="match status" value="1"/>
</dbReference>
<dbReference type="AlphaFoldDB" id="A0A382Q573"/>
<gene>
    <name evidence="2" type="ORF">METZ01_LOCUS333598</name>
</gene>
<feature type="transmembrane region" description="Helical" evidence="1">
    <location>
        <begin position="92"/>
        <end position="114"/>
    </location>
</feature>
<name>A0A382Q573_9ZZZZ</name>
<proteinExistence type="predicted"/>
<organism evidence="2">
    <name type="scientific">marine metagenome</name>
    <dbReference type="NCBI Taxonomy" id="408172"/>
    <lineage>
        <taxon>unclassified sequences</taxon>
        <taxon>metagenomes</taxon>
        <taxon>ecological metagenomes</taxon>
    </lineage>
</organism>
<dbReference type="Pfam" id="PF02632">
    <property type="entry name" value="BioY"/>
    <property type="match status" value="1"/>
</dbReference>
<evidence type="ECO:0008006" key="3">
    <source>
        <dbReference type="Google" id="ProtNLM"/>
    </source>
</evidence>
<feature type="transmembrane region" description="Helical" evidence="1">
    <location>
        <begin position="51"/>
        <end position="72"/>
    </location>
</feature>
<dbReference type="EMBL" id="UINC01112074">
    <property type="protein sequence ID" value="SVC80744.1"/>
    <property type="molecule type" value="Genomic_DNA"/>
</dbReference>
<keyword evidence="1" id="KW-0472">Membrane</keyword>
<protein>
    <recommendedName>
        <fullName evidence="3">Biotin transporter</fullName>
    </recommendedName>
</protein>
<dbReference type="PANTHER" id="PTHR34295">
    <property type="entry name" value="BIOTIN TRANSPORTER BIOY"/>
    <property type="match status" value="1"/>
</dbReference>
<reference evidence="2" key="1">
    <citation type="submission" date="2018-05" db="EMBL/GenBank/DDBJ databases">
        <authorList>
            <person name="Lanie J.A."/>
            <person name="Ng W.-L."/>
            <person name="Kazmierczak K.M."/>
            <person name="Andrzejewski T.M."/>
            <person name="Davidsen T.M."/>
            <person name="Wayne K.J."/>
            <person name="Tettelin H."/>
            <person name="Glass J.I."/>
            <person name="Rusch D."/>
            <person name="Podicherti R."/>
            <person name="Tsui H.-C.T."/>
            <person name="Winkler M.E."/>
        </authorList>
    </citation>
    <scope>NUCLEOTIDE SEQUENCE</scope>
</reference>
<dbReference type="GO" id="GO:0015225">
    <property type="term" value="F:biotin transmembrane transporter activity"/>
    <property type="evidence" value="ECO:0007669"/>
    <property type="project" value="InterPro"/>
</dbReference>
<evidence type="ECO:0000313" key="2">
    <source>
        <dbReference type="EMBL" id="SVC80744.1"/>
    </source>
</evidence>
<keyword evidence="1" id="KW-1133">Transmembrane helix</keyword>